<name>A0A0Q0DLR0_9PSED</name>
<feature type="non-terminal residue" evidence="1">
    <location>
        <position position="1"/>
    </location>
</feature>
<evidence type="ECO:0000313" key="1">
    <source>
        <dbReference type="EMBL" id="KPY40550.1"/>
    </source>
</evidence>
<accession>A0A0Q0DLR0</accession>
<comment type="caution">
    <text evidence="1">The sequence shown here is derived from an EMBL/GenBank/DDBJ whole genome shotgun (WGS) entry which is preliminary data.</text>
</comment>
<dbReference type="EMBL" id="LJRC01000031">
    <property type="protein sequence ID" value="KPY40550.1"/>
    <property type="molecule type" value="Genomic_DNA"/>
</dbReference>
<reference evidence="1 2" key="1">
    <citation type="submission" date="2015-09" db="EMBL/GenBank/DDBJ databases">
        <title>Genome announcement of multiple Pseudomonas syringae strains.</title>
        <authorList>
            <person name="Thakur S."/>
            <person name="Wang P.W."/>
            <person name="Gong Y."/>
            <person name="Weir B.S."/>
            <person name="Guttman D.S."/>
        </authorList>
    </citation>
    <scope>NUCLEOTIDE SEQUENCE [LARGE SCALE GENOMIC DNA]</scope>
    <source>
        <strain evidence="1 2">ICMP3956</strain>
    </source>
</reference>
<dbReference type="Proteomes" id="UP000050562">
    <property type="component" value="Unassembled WGS sequence"/>
</dbReference>
<dbReference type="PATRIC" id="fig|251707.3.peg.2975"/>
<gene>
    <name evidence="1" type="ORF">ALO52_02193</name>
</gene>
<sequence length="48" mass="5444">AHVSVKDLEASIEYYLETYNQNPKPFRWHKKADEILGSVARAAKALGK</sequence>
<dbReference type="AlphaFoldDB" id="A0A0Q0DLR0"/>
<organism evidence="1 2">
    <name type="scientific">Pseudomonas syringae pv. primulae</name>
    <dbReference type="NCBI Taxonomy" id="251707"/>
    <lineage>
        <taxon>Bacteria</taxon>
        <taxon>Pseudomonadati</taxon>
        <taxon>Pseudomonadota</taxon>
        <taxon>Gammaproteobacteria</taxon>
        <taxon>Pseudomonadales</taxon>
        <taxon>Pseudomonadaceae</taxon>
        <taxon>Pseudomonas</taxon>
    </lineage>
</organism>
<evidence type="ECO:0000313" key="2">
    <source>
        <dbReference type="Proteomes" id="UP000050562"/>
    </source>
</evidence>
<protein>
    <submittedName>
        <fullName evidence="1">Transposase</fullName>
    </submittedName>
</protein>
<proteinExistence type="predicted"/>